<protein>
    <recommendedName>
        <fullName evidence="2">Dihydrodipicolinate synthase</fullName>
    </recommendedName>
</protein>
<gene>
    <name evidence="1" type="ORF">METZ01_LOCUS275354</name>
</gene>
<dbReference type="GO" id="GO:0019262">
    <property type="term" value="P:N-acetylneuraminate catabolic process"/>
    <property type="evidence" value="ECO:0007669"/>
    <property type="project" value="TreeGrafter"/>
</dbReference>
<organism evidence="1">
    <name type="scientific">marine metagenome</name>
    <dbReference type="NCBI Taxonomy" id="408172"/>
    <lineage>
        <taxon>unclassified sequences</taxon>
        <taxon>metagenomes</taxon>
        <taxon>ecological metagenomes</taxon>
    </lineage>
</organism>
<dbReference type="Gene3D" id="3.20.20.70">
    <property type="entry name" value="Aldolase class I"/>
    <property type="match status" value="1"/>
</dbReference>
<dbReference type="EMBL" id="UINC01079981">
    <property type="protein sequence ID" value="SVC22500.1"/>
    <property type="molecule type" value="Genomic_DNA"/>
</dbReference>
<sequence length="263" mass="29691">MGQIIGVIPILATPFNKNGDINFKDYEKECEFLINSDVNGIGLALGSEIFKLDFEEKEKLIKILYKSIHQSKKNINIIVNTGTSSMNETIRLSKQAKDLGADGLMVMPPNLITLNDSEIMQYYETISDNIPLPIVMQDIPGASLSNNLIANLANNIEYCRYVKLEVPPTPLKIEGLLNLNPKDLIILGGASGNYYIEESLRGAKGTMPGSYIPDVFVKTYKLLNNNKWEEAYEYFNNYVPMLRYLSQGLSFSYYLSKYILCKR</sequence>
<dbReference type="GO" id="GO:0008747">
    <property type="term" value="F:N-acetylneuraminate lyase activity"/>
    <property type="evidence" value="ECO:0007669"/>
    <property type="project" value="TreeGrafter"/>
</dbReference>
<dbReference type="PANTHER" id="PTHR42849">
    <property type="entry name" value="N-ACETYLNEURAMINATE LYASE"/>
    <property type="match status" value="1"/>
</dbReference>
<name>A0A382KDD0_9ZZZZ</name>
<dbReference type="InterPro" id="IPR002220">
    <property type="entry name" value="DapA-like"/>
</dbReference>
<dbReference type="PANTHER" id="PTHR42849:SF1">
    <property type="entry name" value="N-ACETYLNEURAMINATE LYASE"/>
    <property type="match status" value="1"/>
</dbReference>
<dbReference type="AlphaFoldDB" id="A0A382KDD0"/>
<dbReference type="Pfam" id="PF00701">
    <property type="entry name" value="DHDPS"/>
    <property type="match status" value="1"/>
</dbReference>
<dbReference type="GO" id="GO:0005829">
    <property type="term" value="C:cytosol"/>
    <property type="evidence" value="ECO:0007669"/>
    <property type="project" value="TreeGrafter"/>
</dbReference>
<evidence type="ECO:0000313" key="1">
    <source>
        <dbReference type="EMBL" id="SVC22500.1"/>
    </source>
</evidence>
<proteinExistence type="predicted"/>
<evidence type="ECO:0008006" key="2">
    <source>
        <dbReference type="Google" id="ProtNLM"/>
    </source>
</evidence>
<reference evidence="1" key="1">
    <citation type="submission" date="2018-05" db="EMBL/GenBank/DDBJ databases">
        <authorList>
            <person name="Lanie J.A."/>
            <person name="Ng W.-L."/>
            <person name="Kazmierczak K.M."/>
            <person name="Andrzejewski T.M."/>
            <person name="Davidsen T.M."/>
            <person name="Wayne K.J."/>
            <person name="Tettelin H."/>
            <person name="Glass J.I."/>
            <person name="Rusch D."/>
            <person name="Podicherti R."/>
            <person name="Tsui H.-C.T."/>
            <person name="Winkler M.E."/>
        </authorList>
    </citation>
    <scope>NUCLEOTIDE SEQUENCE</scope>
</reference>
<dbReference type="SMART" id="SM01130">
    <property type="entry name" value="DHDPS"/>
    <property type="match status" value="1"/>
</dbReference>
<accession>A0A382KDD0</accession>
<dbReference type="CDD" id="cd00408">
    <property type="entry name" value="DHDPS-like"/>
    <property type="match status" value="1"/>
</dbReference>
<dbReference type="PIRSF" id="PIRSF001365">
    <property type="entry name" value="DHDPS"/>
    <property type="match status" value="1"/>
</dbReference>
<dbReference type="InterPro" id="IPR013785">
    <property type="entry name" value="Aldolase_TIM"/>
</dbReference>
<dbReference type="SUPFAM" id="SSF51569">
    <property type="entry name" value="Aldolase"/>
    <property type="match status" value="1"/>
</dbReference>